<dbReference type="InterPro" id="IPR001578">
    <property type="entry name" value="Peptidase_C12_UCH"/>
</dbReference>
<keyword evidence="4 8" id="KW-0833">Ubl conjugation pathway</keyword>
<gene>
    <name evidence="10" type="ORF">Plil01_000539200</name>
</gene>
<dbReference type="PANTHER" id="PTHR10589">
    <property type="entry name" value="UBIQUITIN CARBOXYL-TERMINAL HYDROLASE"/>
    <property type="match status" value="1"/>
</dbReference>
<dbReference type="Gene3D" id="1.10.418.80">
    <property type="entry name" value="Ubiquitin carboxyl-terminal hydrolase, domain 1"/>
    <property type="match status" value="1"/>
</dbReference>
<evidence type="ECO:0000313" key="10">
    <source>
        <dbReference type="EMBL" id="GMF15593.1"/>
    </source>
</evidence>
<evidence type="ECO:0000256" key="7">
    <source>
        <dbReference type="PROSITE-ProRule" id="PRU01393"/>
    </source>
</evidence>
<dbReference type="PRINTS" id="PR00707">
    <property type="entry name" value="UBCTHYDRLASE"/>
</dbReference>
<accession>A0A9W6TJU4</accession>
<dbReference type="InterPro" id="IPR036959">
    <property type="entry name" value="Peptidase_C12_UCH_sf"/>
</dbReference>
<dbReference type="GO" id="GO:0006511">
    <property type="term" value="P:ubiquitin-dependent protein catabolic process"/>
    <property type="evidence" value="ECO:0007669"/>
    <property type="project" value="UniProtKB-UniRule"/>
</dbReference>
<dbReference type="EMBL" id="BSXW01000226">
    <property type="protein sequence ID" value="GMF15593.1"/>
    <property type="molecule type" value="Genomic_DNA"/>
</dbReference>
<evidence type="ECO:0000256" key="1">
    <source>
        <dbReference type="ARBA" id="ARBA00000707"/>
    </source>
</evidence>
<comment type="similarity">
    <text evidence="2 7 8">Belongs to the peptidase C12 family.</text>
</comment>
<proteinExistence type="inferred from homology"/>
<evidence type="ECO:0000259" key="9">
    <source>
        <dbReference type="PROSITE" id="PS52048"/>
    </source>
</evidence>
<dbReference type="SUPFAM" id="SSF54001">
    <property type="entry name" value="Cysteine proteinases"/>
    <property type="match status" value="1"/>
</dbReference>
<dbReference type="Gene3D" id="3.40.532.10">
    <property type="entry name" value="Peptidase C12, ubiquitin carboxyl-terminal hydrolase"/>
    <property type="match status" value="1"/>
</dbReference>
<dbReference type="Proteomes" id="UP001165083">
    <property type="component" value="Unassembled WGS sequence"/>
</dbReference>
<dbReference type="Pfam" id="PF01088">
    <property type="entry name" value="Peptidase_C12"/>
    <property type="match status" value="1"/>
</dbReference>
<name>A0A9W6TJU4_9STRA</name>
<dbReference type="PROSITE" id="PS52048">
    <property type="entry name" value="UCH_DOMAIN"/>
    <property type="match status" value="1"/>
</dbReference>
<comment type="catalytic activity">
    <reaction evidence="1 8">
        <text>Thiol-dependent hydrolysis of ester, thioester, amide, peptide and isopeptide bonds formed by the C-terminal Gly of ubiquitin (a 76-residue protein attached to proteins as an intracellular targeting signal).</text>
        <dbReference type="EC" id="3.4.19.12"/>
    </reaction>
</comment>
<evidence type="ECO:0000256" key="8">
    <source>
        <dbReference type="RuleBase" id="RU361215"/>
    </source>
</evidence>
<evidence type="ECO:0000256" key="3">
    <source>
        <dbReference type="ARBA" id="ARBA00022670"/>
    </source>
</evidence>
<comment type="caution">
    <text evidence="7">Lacks conserved residue(s) required for the propagation of feature annotation.</text>
</comment>
<organism evidence="10 11">
    <name type="scientific">Phytophthora lilii</name>
    <dbReference type="NCBI Taxonomy" id="2077276"/>
    <lineage>
        <taxon>Eukaryota</taxon>
        <taxon>Sar</taxon>
        <taxon>Stramenopiles</taxon>
        <taxon>Oomycota</taxon>
        <taxon>Peronosporomycetes</taxon>
        <taxon>Peronosporales</taxon>
        <taxon>Peronosporaceae</taxon>
        <taxon>Phytophthora</taxon>
    </lineage>
</organism>
<evidence type="ECO:0000256" key="4">
    <source>
        <dbReference type="ARBA" id="ARBA00022786"/>
    </source>
</evidence>
<keyword evidence="5 8" id="KW-0378">Hydrolase</keyword>
<dbReference type="GO" id="GO:0016579">
    <property type="term" value="P:protein deubiquitination"/>
    <property type="evidence" value="ECO:0007669"/>
    <property type="project" value="TreeGrafter"/>
</dbReference>
<dbReference type="OrthoDB" id="427186at2759"/>
<dbReference type="AlphaFoldDB" id="A0A9W6TJU4"/>
<evidence type="ECO:0000256" key="2">
    <source>
        <dbReference type="ARBA" id="ARBA00009326"/>
    </source>
</evidence>
<dbReference type="EC" id="3.4.19.12" evidence="8"/>
<keyword evidence="11" id="KW-1185">Reference proteome</keyword>
<feature type="domain" description="UCH catalytic" evidence="9">
    <location>
        <begin position="9"/>
        <end position="147"/>
    </location>
</feature>
<dbReference type="InterPro" id="IPR038765">
    <property type="entry name" value="Papain-like_cys_pep_sf"/>
</dbReference>
<evidence type="ECO:0000256" key="5">
    <source>
        <dbReference type="ARBA" id="ARBA00022801"/>
    </source>
</evidence>
<dbReference type="GO" id="GO:0005737">
    <property type="term" value="C:cytoplasm"/>
    <property type="evidence" value="ECO:0007669"/>
    <property type="project" value="TreeGrafter"/>
</dbReference>
<protein>
    <recommendedName>
        <fullName evidence="8">Ubiquitin carboxyl-terminal hydrolase</fullName>
        <ecNumber evidence="8">3.4.19.12</ecNumber>
    </recommendedName>
</protein>
<comment type="caution">
    <text evidence="10">The sequence shown here is derived from an EMBL/GenBank/DDBJ whole genome shotgun (WGS) entry which is preliminary data.</text>
</comment>
<keyword evidence="6 8" id="KW-0788">Thiol protease</keyword>
<dbReference type="PANTHER" id="PTHR10589:SF17">
    <property type="entry name" value="UBIQUITIN CARBOXYL-TERMINAL HYDROLASE"/>
    <property type="match status" value="1"/>
</dbReference>
<sequence>MSDDSKHKRWFPLESNPDVMNAYVEKMGFPTSQFSFCDVLSTEEWALGMVPTPVAAVIMLFPIKPHTEEADKKEAARIEKEGHEVSPNVYYMRQTVGMENATIAAILARISNNFLLLMHYAAGNACGTVGILHAIGNMRHLVQLGEF</sequence>
<evidence type="ECO:0000256" key="6">
    <source>
        <dbReference type="ARBA" id="ARBA00022807"/>
    </source>
</evidence>
<keyword evidence="3 8" id="KW-0645">Protease</keyword>
<dbReference type="GO" id="GO:0004843">
    <property type="term" value="F:cysteine-type deubiquitinase activity"/>
    <property type="evidence" value="ECO:0007669"/>
    <property type="project" value="UniProtKB-EC"/>
</dbReference>
<evidence type="ECO:0000313" key="11">
    <source>
        <dbReference type="Proteomes" id="UP001165083"/>
    </source>
</evidence>
<reference evidence="10" key="1">
    <citation type="submission" date="2023-04" db="EMBL/GenBank/DDBJ databases">
        <title>Phytophthora lilii NBRC 32176.</title>
        <authorList>
            <person name="Ichikawa N."/>
            <person name="Sato H."/>
            <person name="Tonouchi N."/>
        </authorList>
    </citation>
    <scope>NUCLEOTIDE SEQUENCE</scope>
    <source>
        <strain evidence="10">NBRC 32176</strain>
    </source>
</reference>